<sequence>MPRLTGAGRTRTLLPWRGETMVLMAVGLLPAALYFWYGAHDRLGPDPVNVFERWLGLWAVRFLLAALLVTPLRVVSGISLLRYRRTLGLLAFWYALMHVSVYVALDQQGNLAVLWHDITRRPFLMLGFAAFMLLLPLALTSNNWSIRRLGRRWGRLHRLVYGVAVLVAVHFLLAFKTYNATSVSYAAALMAMVVWRAVSVARARMGRAGP</sequence>
<protein>
    <recommendedName>
        <fullName evidence="7">Protein-methionine-sulfoxide reductase heme-binding subunit MsrQ</fullName>
    </recommendedName>
    <alternativeName>
        <fullName evidence="7">Flavocytochrome MsrQ</fullName>
    </alternativeName>
</protein>
<evidence type="ECO:0000313" key="8">
    <source>
        <dbReference type="EMBL" id="PYD57963.1"/>
    </source>
</evidence>
<feature type="transmembrane region" description="Helical" evidence="7">
    <location>
        <begin position="57"/>
        <end position="75"/>
    </location>
</feature>
<dbReference type="HAMAP" id="MF_01207">
    <property type="entry name" value="MsrQ"/>
    <property type="match status" value="1"/>
</dbReference>
<comment type="caution">
    <text evidence="8">The sequence shown here is derived from an EMBL/GenBank/DDBJ whole genome shotgun (WGS) entry which is preliminary data.</text>
</comment>
<proteinExistence type="inferred from homology"/>
<gene>
    <name evidence="7" type="primary">msrQ</name>
    <name evidence="8" type="ORF">CFR75_04350</name>
</gene>
<dbReference type="InterPro" id="IPR022837">
    <property type="entry name" value="MsrQ-like"/>
</dbReference>
<keyword evidence="5 7" id="KW-0408">Iron</keyword>
<dbReference type="AlphaFoldDB" id="A0A318PQG1"/>
<feature type="transmembrane region" description="Helical" evidence="7">
    <location>
        <begin position="181"/>
        <end position="198"/>
    </location>
</feature>
<comment type="cofactor">
    <cofactor evidence="7">
        <name>heme b</name>
        <dbReference type="ChEBI" id="CHEBI:60344"/>
    </cofactor>
    <text evidence="7">Binds 1 heme b (iron(II)-protoporphyrin IX) group per subunit.</text>
</comment>
<accession>A0A318PQG1</accession>
<organism evidence="8 9">
    <name type="scientific">Komagataeibacter xylinus</name>
    <name type="common">Gluconacetobacter xylinus</name>
    <dbReference type="NCBI Taxonomy" id="28448"/>
    <lineage>
        <taxon>Bacteria</taxon>
        <taxon>Pseudomonadati</taxon>
        <taxon>Pseudomonadota</taxon>
        <taxon>Alphaproteobacteria</taxon>
        <taxon>Acetobacterales</taxon>
        <taxon>Acetobacteraceae</taxon>
        <taxon>Komagataeibacter</taxon>
    </lineage>
</organism>
<dbReference type="EMBL" id="NKUC01000005">
    <property type="protein sequence ID" value="PYD57963.1"/>
    <property type="molecule type" value="Genomic_DNA"/>
</dbReference>
<evidence type="ECO:0000256" key="4">
    <source>
        <dbReference type="ARBA" id="ARBA00022989"/>
    </source>
</evidence>
<evidence type="ECO:0000256" key="2">
    <source>
        <dbReference type="ARBA" id="ARBA00022448"/>
    </source>
</evidence>
<dbReference type="Pfam" id="PF01794">
    <property type="entry name" value="Ferric_reduct"/>
    <property type="match status" value="1"/>
</dbReference>
<evidence type="ECO:0000313" key="9">
    <source>
        <dbReference type="Proteomes" id="UP000248257"/>
    </source>
</evidence>
<keyword evidence="6 7" id="KW-0472">Membrane</keyword>
<keyword evidence="7" id="KW-0288">FMN</keyword>
<evidence type="ECO:0000256" key="5">
    <source>
        <dbReference type="ARBA" id="ARBA00023004"/>
    </source>
</evidence>
<comment type="subcellular location">
    <subcellularLocation>
        <location evidence="7">Cell membrane</location>
        <topology evidence="7">Multi-pass membrane protein</topology>
    </subcellularLocation>
    <subcellularLocation>
        <location evidence="1">Membrane</location>
        <topology evidence="1">Multi-pass membrane protein</topology>
    </subcellularLocation>
</comment>
<dbReference type="GO" id="GO:0010181">
    <property type="term" value="F:FMN binding"/>
    <property type="evidence" value="ECO:0007669"/>
    <property type="project" value="UniProtKB-UniRule"/>
</dbReference>
<feature type="transmembrane region" description="Helical" evidence="7">
    <location>
        <begin position="125"/>
        <end position="144"/>
    </location>
</feature>
<evidence type="ECO:0000256" key="1">
    <source>
        <dbReference type="ARBA" id="ARBA00004141"/>
    </source>
</evidence>
<feature type="transmembrane region" description="Helical" evidence="7">
    <location>
        <begin position="156"/>
        <end position="175"/>
    </location>
</feature>
<dbReference type="GO" id="GO:0030091">
    <property type="term" value="P:protein repair"/>
    <property type="evidence" value="ECO:0007669"/>
    <property type="project" value="UniProtKB-UniRule"/>
</dbReference>
<dbReference type="GO" id="GO:0005886">
    <property type="term" value="C:plasma membrane"/>
    <property type="evidence" value="ECO:0007669"/>
    <property type="project" value="UniProtKB-SubCell"/>
</dbReference>
<comment type="similarity">
    <text evidence="7">Belongs to the MsrQ family.</text>
</comment>
<evidence type="ECO:0000256" key="7">
    <source>
        <dbReference type="HAMAP-Rule" id="MF_01207"/>
    </source>
</evidence>
<keyword evidence="2 7" id="KW-0813">Transport</keyword>
<evidence type="ECO:0000256" key="3">
    <source>
        <dbReference type="ARBA" id="ARBA00022692"/>
    </source>
</evidence>
<keyword evidence="9" id="KW-1185">Reference proteome</keyword>
<comment type="cofactor">
    <cofactor evidence="7">
        <name>FMN</name>
        <dbReference type="ChEBI" id="CHEBI:58210"/>
    </cofactor>
    <text evidence="7">Binds 1 FMN per subunit.</text>
</comment>
<keyword evidence="4 7" id="KW-1133">Transmembrane helix</keyword>
<comment type="function">
    <text evidence="7">Part of the MsrPQ system that repairs oxidized periplasmic proteins containing methionine sulfoxide residues (Met-O), using respiratory chain electrons. Thus protects these proteins from oxidative-stress damage caused by reactive species of oxygen and chlorine generated by the host defense mechanisms. MsrPQ is essential for the maintenance of envelope integrity under bleach stress, rescuing a wide series of structurally unrelated periplasmic proteins from methionine oxidation. MsrQ provides electrons for reduction to the reductase catalytic subunit MsrP, using the quinone pool of the respiratory chain.</text>
</comment>
<dbReference type="NCBIfam" id="NF003833">
    <property type="entry name" value="PRK05419.1-5"/>
    <property type="match status" value="1"/>
</dbReference>
<comment type="subunit">
    <text evidence="7">Heterodimer of a catalytic subunit (MsrP) and a heme-binding subunit (MsrQ).</text>
</comment>
<keyword evidence="7" id="KW-1003">Cell membrane</keyword>
<dbReference type="GO" id="GO:0016679">
    <property type="term" value="F:oxidoreductase activity, acting on diphenols and related substances as donors"/>
    <property type="evidence" value="ECO:0007669"/>
    <property type="project" value="TreeGrafter"/>
</dbReference>
<keyword evidence="7" id="KW-0479">Metal-binding</keyword>
<dbReference type="OrthoDB" id="9788328at2"/>
<keyword evidence="7" id="KW-0349">Heme</keyword>
<dbReference type="GO" id="GO:0046872">
    <property type="term" value="F:metal ion binding"/>
    <property type="evidence" value="ECO:0007669"/>
    <property type="project" value="UniProtKB-KW"/>
</dbReference>
<dbReference type="InterPro" id="IPR013130">
    <property type="entry name" value="Fe3_Rdtase_TM_dom"/>
</dbReference>
<keyword evidence="3 7" id="KW-0812">Transmembrane</keyword>
<dbReference type="Proteomes" id="UP000248257">
    <property type="component" value="Unassembled WGS sequence"/>
</dbReference>
<evidence type="ECO:0000256" key="6">
    <source>
        <dbReference type="ARBA" id="ARBA00023136"/>
    </source>
</evidence>
<keyword evidence="7" id="KW-0285">Flavoprotein</keyword>
<feature type="transmembrane region" description="Helical" evidence="7">
    <location>
        <begin position="21"/>
        <end position="37"/>
    </location>
</feature>
<dbReference type="PANTHER" id="PTHR36964">
    <property type="entry name" value="PROTEIN-METHIONINE-SULFOXIDE REDUCTASE HEME-BINDING SUBUNIT MSRQ"/>
    <property type="match status" value="1"/>
</dbReference>
<dbReference type="PANTHER" id="PTHR36964:SF1">
    <property type="entry name" value="PROTEIN-METHIONINE-SULFOXIDE REDUCTASE HEME-BINDING SUBUNIT MSRQ"/>
    <property type="match status" value="1"/>
</dbReference>
<reference evidence="8 9" key="1">
    <citation type="submission" date="2017-07" db="EMBL/GenBank/DDBJ databases">
        <title>A draft genome sequence of Komagataeibacter xylinus LMG 1515.</title>
        <authorList>
            <person name="Skraban J."/>
            <person name="Cleenwerck I."/>
            <person name="Vandamme P."/>
            <person name="Trcek J."/>
        </authorList>
    </citation>
    <scope>NUCLEOTIDE SEQUENCE [LARGE SCALE GENOMIC DNA]</scope>
    <source>
        <strain evidence="8 9">LMG 1515</strain>
    </source>
</reference>
<dbReference type="GO" id="GO:0020037">
    <property type="term" value="F:heme binding"/>
    <property type="evidence" value="ECO:0007669"/>
    <property type="project" value="UniProtKB-UniRule"/>
</dbReference>
<keyword evidence="7" id="KW-0249">Electron transport</keyword>
<dbReference type="STRING" id="1220579.GCA_001571345_00643"/>
<name>A0A318PQG1_KOMXY</name>
<feature type="transmembrane region" description="Helical" evidence="7">
    <location>
        <begin position="87"/>
        <end position="105"/>
    </location>
</feature>
<dbReference type="GO" id="GO:0009055">
    <property type="term" value="F:electron transfer activity"/>
    <property type="evidence" value="ECO:0007669"/>
    <property type="project" value="UniProtKB-UniRule"/>
</dbReference>
<dbReference type="RefSeq" id="WP_061271941.1">
    <property type="nucleotide sequence ID" value="NZ_CBCRXN010000016.1"/>
</dbReference>